<dbReference type="EMBL" id="LR726195">
    <property type="protein sequence ID" value="VWO97211.1"/>
    <property type="molecule type" value="Genomic_DNA"/>
</dbReference>
<proteinExistence type="predicted"/>
<sequence>MIGALPHLLHLDIEHCWSRSYGASPIPDIDAPKLRSLSLVNYASLNIATATVFEACLEYPAAFSKLRILDIRLPGGYADPFDRFLQTVGPSLRELTIGVRPDAVLMRPLTLANCCGLRLLNFELKLKRPTRGEDHLLWLAPLLDSVQAPKLRRVKFVFRAQNANLKDWEAFDWNNISHILDNPRFTSVREVLFYVTHCDLPETTVASLIHKRLGALGHRGLRVTQRM</sequence>
<accession>A0A5K1JXD4</accession>
<protein>
    <submittedName>
        <fullName evidence="1">TPR_REGION domain-containing protein</fullName>
    </submittedName>
</protein>
<evidence type="ECO:0000313" key="1">
    <source>
        <dbReference type="EMBL" id="VWO97211.1"/>
    </source>
</evidence>
<name>A0A5K1JXD4_9APHY</name>
<gene>
    <name evidence="1" type="primary">I1RC71</name>
</gene>
<dbReference type="AlphaFoldDB" id="A0A5K1JXD4"/>
<organism evidence="1">
    <name type="scientific">Ganoderma boninense</name>
    <dbReference type="NCBI Taxonomy" id="34458"/>
    <lineage>
        <taxon>Eukaryota</taxon>
        <taxon>Fungi</taxon>
        <taxon>Dikarya</taxon>
        <taxon>Basidiomycota</taxon>
        <taxon>Agaricomycotina</taxon>
        <taxon>Agaricomycetes</taxon>
        <taxon>Polyporales</taxon>
        <taxon>Polyporaceae</taxon>
        <taxon>Ganoderma</taxon>
    </lineage>
</organism>
<reference evidence="1" key="1">
    <citation type="submission" date="2019-10" db="EMBL/GenBank/DDBJ databases">
        <authorList>
            <person name="Nor Muhammad N."/>
        </authorList>
    </citation>
    <scope>NUCLEOTIDE SEQUENCE</scope>
</reference>
<dbReference type="SUPFAM" id="SSF52047">
    <property type="entry name" value="RNI-like"/>
    <property type="match status" value="1"/>
</dbReference>